<dbReference type="RefSeq" id="WP_159662462.1">
    <property type="nucleotide sequence ID" value="NZ_JACMHY010000013.1"/>
</dbReference>
<evidence type="ECO:0000313" key="2">
    <source>
        <dbReference type="Proteomes" id="UP000517694"/>
    </source>
</evidence>
<comment type="caution">
    <text evidence="1">The sequence shown here is derived from an EMBL/GenBank/DDBJ whole genome shotgun (WGS) entry which is preliminary data.</text>
</comment>
<gene>
    <name evidence="1" type="ORF">H1R13_27360</name>
</gene>
<dbReference type="Proteomes" id="UP000517694">
    <property type="component" value="Unassembled WGS sequence"/>
</dbReference>
<accession>A0A7X1I533</accession>
<dbReference type="Pfam" id="PF13589">
    <property type="entry name" value="HATPase_c_3"/>
    <property type="match status" value="1"/>
</dbReference>
<sequence>MRIPVEVRPDFIEKVARRTDPLGAVEELVWNSLDADATEVHIELELDDFNGVHAVVVSDNGHGIPPATVESAFKGMGGSWKRTASGTESGRQLHGRHGYGRFRVLALGSSAMWTSVSDGPGGRSEVVIRFQDGDSDFDVDERVPASSSKPGTVVRVTGEALRKQRLTADRAREELTSRLAMYLSKYPTATVWWRGTALDPSEAIQGDPFEEELDIDIDTGGPGPLLRIVEWKNKPPRRELLICDAVGVHRVTLLAQIQAPDFYFTAYVLWDKFANLTDHDLLEGEFEHSDSLLGATVKAARARLRAYFREQERERTRKLVQQWILEGIYPYSGKPSGPVEEAERETFNEVASLISRQLKGPRAARRTQMVLLREALRRQPAAMPKVLDELFGLSGPQKERLEDLVDRTPLANLIAANAETVDRIDALNTLRELLFEFDTRYTLREKDQLHRMLEKELWIFGDEYSHAVSEIGLTKALNRHLPRLEGRAVPQQQVQLHNGTSGRLDLLLSCVSGAGRTKQHLVVELKRPRTVLSEKEVAQINSYAYAVTTDERYRHDDETRWEFWLVGNSIDDVVQWQYPDGYVKNDARVTIRIVTWGAIIDACEERLRNQRERLDYASDQTRSIEYAQRVHADADVVPLLASREDDSA</sequence>
<dbReference type="Gene3D" id="3.30.565.10">
    <property type="entry name" value="Histidine kinase-like ATPase, C-terminal domain"/>
    <property type="match status" value="1"/>
</dbReference>
<protein>
    <submittedName>
        <fullName evidence="1">ATP-binding protein</fullName>
    </submittedName>
</protein>
<dbReference type="OrthoDB" id="8765545at2"/>
<evidence type="ECO:0000313" key="1">
    <source>
        <dbReference type="EMBL" id="MBC2868551.1"/>
    </source>
</evidence>
<reference evidence="1 2" key="1">
    <citation type="submission" date="2020-08" db="EMBL/GenBank/DDBJ databases">
        <title>Whole-Genome Sequence of French Clinical Streptomyces mexicanus Strain Q0842.</title>
        <authorList>
            <person name="Boxberger M."/>
            <person name="La Scola B."/>
        </authorList>
    </citation>
    <scope>NUCLEOTIDE SEQUENCE [LARGE SCALE GENOMIC DNA]</scope>
    <source>
        <strain evidence="1 2">Marseille-Q0842</strain>
    </source>
</reference>
<organism evidence="1 2">
    <name type="scientific">Streptomyces mexicanus</name>
    <dbReference type="NCBI Taxonomy" id="178566"/>
    <lineage>
        <taxon>Bacteria</taxon>
        <taxon>Bacillati</taxon>
        <taxon>Actinomycetota</taxon>
        <taxon>Actinomycetes</taxon>
        <taxon>Kitasatosporales</taxon>
        <taxon>Streptomycetaceae</taxon>
        <taxon>Streptomyces</taxon>
    </lineage>
</organism>
<dbReference type="EMBL" id="JACMHY010000013">
    <property type="protein sequence ID" value="MBC2868551.1"/>
    <property type="molecule type" value="Genomic_DNA"/>
</dbReference>
<dbReference type="SUPFAM" id="SSF55874">
    <property type="entry name" value="ATPase domain of HSP90 chaperone/DNA topoisomerase II/histidine kinase"/>
    <property type="match status" value="1"/>
</dbReference>
<dbReference type="GO" id="GO:0005524">
    <property type="term" value="F:ATP binding"/>
    <property type="evidence" value="ECO:0007669"/>
    <property type="project" value="UniProtKB-KW"/>
</dbReference>
<keyword evidence="1" id="KW-0547">Nucleotide-binding</keyword>
<dbReference type="AlphaFoldDB" id="A0A7X1I533"/>
<proteinExistence type="predicted"/>
<keyword evidence="1" id="KW-0067">ATP-binding</keyword>
<dbReference type="InterPro" id="IPR036890">
    <property type="entry name" value="HATPase_C_sf"/>
</dbReference>
<name>A0A7X1I533_9ACTN</name>
<keyword evidence="2" id="KW-1185">Reference proteome</keyword>